<dbReference type="GO" id="GO:0005524">
    <property type="term" value="F:ATP binding"/>
    <property type="evidence" value="ECO:0007669"/>
    <property type="project" value="UniProtKB-KW"/>
</dbReference>
<dbReference type="PROSITE" id="PS50893">
    <property type="entry name" value="ABC_TRANSPORTER_2"/>
    <property type="match status" value="1"/>
</dbReference>
<dbReference type="PROSITE" id="PS00211">
    <property type="entry name" value="ABC_TRANSPORTER_1"/>
    <property type="match status" value="1"/>
</dbReference>
<dbReference type="InterPro" id="IPR017871">
    <property type="entry name" value="ABC_transporter-like_CS"/>
</dbReference>
<dbReference type="InterPro" id="IPR050093">
    <property type="entry name" value="ABC_SmlMolc_Importer"/>
</dbReference>
<dbReference type="EMBL" id="BHYK01000001">
    <property type="protein sequence ID" value="GCD08493.1"/>
    <property type="molecule type" value="Genomic_DNA"/>
</dbReference>
<dbReference type="GO" id="GO:0016887">
    <property type="term" value="F:ATP hydrolysis activity"/>
    <property type="evidence" value="ECO:0007669"/>
    <property type="project" value="InterPro"/>
</dbReference>
<evidence type="ECO:0000259" key="10">
    <source>
        <dbReference type="PROSITE" id="PS50893"/>
    </source>
</evidence>
<keyword evidence="8" id="KW-0472">Membrane</keyword>
<dbReference type="InterPro" id="IPR027417">
    <property type="entry name" value="P-loop_NTPase"/>
</dbReference>
<keyword evidence="2" id="KW-1003">Cell membrane</keyword>
<organism evidence="11 12">
    <name type="scientific">Clostridium tagluense</name>
    <dbReference type="NCBI Taxonomy" id="360422"/>
    <lineage>
        <taxon>Bacteria</taxon>
        <taxon>Bacillati</taxon>
        <taxon>Bacillota</taxon>
        <taxon>Clostridia</taxon>
        <taxon>Eubacteriales</taxon>
        <taxon>Clostridiaceae</taxon>
        <taxon>Clostridium</taxon>
    </lineage>
</organism>
<evidence type="ECO:0000256" key="1">
    <source>
        <dbReference type="ARBA" id="ARBA00022448"/>
    </source>
</evidence>
<evidence type="ECO:0000256" key="7">
    <source>
        <dbReference type="ARBA" id="ARBA00023065"/>
    </source>
</evidence>
<evidence type="ECO:0000256" key="5">
    <source>
        <dbReference type="ARBA" id="ARBA00022840"/>
    </source>
</evidence>
<dbReference type="RefSeq" id="WP_124997017.1">
    <property type="nucleotide sequence ID" value="NZ_BHYK01000001.1"/>
</dbReference>
<evidence type="ECO:0000256" key="9">
    <source>
        <dbReference type="ARBA" id="ARBA00066388"/>
    </source>
</evidence>
<keyword evidence="1" id="KW-0813">Transport</keyword>
<dbReference type="AlphaFoldDB" id="A0A401UG14"/>
<evidence type="ECO:0000256" key="6">
    <source>
        <dbReference type="ARBA" id="ARBA00023004"/>
    </source>
</evidence>
<dbReference type="PANTHER" id="PTHR42781">
    <property type="entry name" value="SPERMIDINE/PUTRESCINE IMPORT ATP-BINDING PROTEIN POTA"/>
    <property type="match status" value="1"/>
</dbReference>
<accession>A0A401UG14</accession>
<dbReference type="OrthoDB" id="9802264at2"/>
<evidence type="ECO:0000256" key="2">
    <source>
        <dbReference type="ARBA" id="ARBA00022475"/>
    </source>
</evidence>
<evidence type="ECO:0000256" key="3">
    <source>
        <dbReference type="ARBA" id="ARBA00022496"/>
    </source>
</evidence>
<dbReference type="InterPro" id="IPR015853">
    <property type="entry name" value="ABC_transpr_FbpC"/>
</dbReference>
<dbReference type="CDD" id="cd03259">
    <property type="entry name" value="ABC_Carb_Solutes_like"/>
    <property type="match status" value="1"/>
</dbReference>
<sequence>MSKLELKNICKQYESGADSFLLSDINLTIEGGEFVSILGPSGCGKTTILRIIAGIIKPDSGSLFVEDIDITEMPIEKRNFALVAQQPLIFPNMNVIDNVAFGLKMKGVSKGERLDKAFAIISNLGLKGLEKRFSSQLSGGERQRVAIARAMAVKPKVLLMDEPFNALHEELRVDMRELLHKMHKENKVTTIFVTHFKEEANFLSDKILIMSKGKIDEMEIL</sequence>
<comment type="caution">
    <text evidence="11">The sequence shown here is derived from an EMBL/GenBank/DDBJ whole genome shotgun (WGS) entry which is preliminary data.</text>
</comment>
<gene>
    <name evidence="11" type="ORF">Ctaglu_01160</name>
</gene>
<keyword evidence="3" id="KW-0410">Iron transport</keyword>
<dbReference type="EC" id="7.6.2.9" evidence="9"/>
<name>A0A401UG14_9CLOT</name>
<dbReference type="GO" id="GO:0015418">
    <property type="term" value="F:ABC-type quaternary ammonium compound transporting activity"/>
    <property type="evidence" value="ECO:0007669"/>
    <property type="project" value="UniProtKB-EC"/>
</dbReference>
<dbReference type="InterPro" id="IPR003593">
    <property type="entry name" value="AAA+_ATPase"/>
</dbReference>
<feature type="domain" description="ABC transporter" evidence="10">
    <location>
        <begin position="4"/>
        <end position="220"/>
    </location>
</feature>
<dbReference type="Proteomes" id="UP000287872">
    <property type="component" value="Unassembled WGS sequence"/>
</dbReference>
<dbReference type="GO" id="GO:0015408">
    <property type="term" value="F:ABC-type ferric iron transporter activity"/>
    <property type="evidence" value="ECO:0007669"/>
    <property type="project" value="InterPro"/>
</dbReference>
<dbReference type="SUPFAM" id="SSF52540">
    <property type="entry name" value="P-loop containing nucleoside triphosphate hydrolases"/>
    <property type="match status" value="1"/>
</dbReference>
<keyword evidence="5" id="KW-0067">ATP-binding</keyword>
<dbReference type="GO" id="GO:0016020">
    <property type="term" value="C:membrane"/>
    <property type="evidence" value="ECO:0007669"/>
    <property type="project" value="InterPro"/>
</dbReference>
<dbReference type="Gene3D" id="3.40.50.300">
    <property type="entry name" value="P-loop containing nucleotide triphosphate hydrolases"/>
    <property type="match status" value="1"/>
</dbReference>
<evidence type="ECO:0000313" key="12">
    <source>
        <dbReference type="Proteomes" id="UP000287872"/>
    </source>
</evidence>
<dbReference type="InterPro" id="IPR003439">
    <property type="entry name" value="ABC_transporter-like_ATP-bd"/>
</dbReference>
<keyword evidence="12" id="KW-1185">Reference proteome</keyword>
<evidence type="ECO:0000256" key="8">
    <source>
        <dbReference type="ARBA" id="ARBA00023136"/>
    </source>
</evidence>
<dbReference type="Pfam" id="PF00005">
    <property type="entry name" value="ABC_tran"/>
    <property type="match status" value="1"/>
</dbReference>
<dbReference type="FunFam" id="3.40.50.300:FF:000425">
    <property type="entry name" value="Probable ABC transporter, ATP-binding subunit"/>
    <property type="match status" value="1"/>
</dbReference>
<protein>
    <recommendedName>
        <fullName evidence="9">ABC-type quaternary amine transporter</fullName>
        <ecNumber evidence="9">7.6.2.9</ecNumber>
    </recommendedName>
</protein>
<keyword evidence="7" id="KW-0406">Ion transport</keyword>
<keyword evidence="4" id="KW-0547">Nucleotide-binding</keyword>
<keyword evidence="6" id="KW-0408">Iron</keyword>
<evidence type="ECO:0000313" key="11">
    <source>
        <dbReference type="EMBL" id="GCD08493.1"/>
    </source>
</evidence>
<reference evidence="11 12" key="1">
    <citation type="submission" date="2018-11" db="EMBL/GenBank/DDBJ databases">
        <title>Genome sequencing and assembly of Clostridium tagluense strain A121.</title>
        <authorList>
            <person name="Murakami T."/>
            <person name="Segawa T."/>
            <person name="Shcherbakova V.A."/>
            <person name="Mori H."/>
            <person name="Yoshimura Y."/>
        </authorList>
    </citation>
    <scope>NUCLEOTIDE SEQUENCE [LARGE SCALE GENOMIC DNA]</scope>
    <source>
        <strain evidence="11 12">A121</strain>
    </source>
</reference>
<dbReference type="SMART" id="SM00382">
    <property type="entry name" value="AAA"/>
    <property type="match status" value="1"/>
</dbReference>
<proteinExistence type="predicted"/>
<dbReference type="PANTHER" id="PTHR42781:SF4">
    <property type="entry name" value="SPERMIDINE_PUTRESCINE IMPORT ATP-BINDING PROTEIN POTA"/>
    <property type="match status" value="1"/>
</dbReference>
<evidence type="ECO:0000256" key="4">
    <source>
        <dbReference type="ARBA" id="ARBA00022741"/>
    </source>
</evidence>